<dbReference type="KEGG" id="caw:Q783_09395"/>
<reference evidence="2 3" key="1">
    <citation type="journal article" date="2013" name="Genome Announc.">
        <title>Complete Genome Sequence of Carnobacterium gilichinskyi Strain WN1359T (DSM 27470T).</title>
        <authorList>
            <person name="Leonard M.T."/>
            <person name="Panayotova N."/>
            <person name="Farmerie W.G."/>
            <person name="Triplett E.W."/>
            <person name="Nicholson W.L."/>
        </authorList>
    </citation>
    <scope>NUCLEOTIDE SEQUENCE [LARGE SCALE GENOMIC DNA]</scope>
    <source>
        <strain evidence="2 3">WN1359</strain>
    </source>
</reference>
<dbReference type="InterPro" id="IPR000182">
    <property type="entry name" value="GNAT_dom"/>
</dbReference>
<feature type="domain" description="N-acetyltransferase" evidence="1">
    <location>
        <begin position="3"/>
        <end position="113"/>
    </location>
</feature>
<dbReference type="RefSeq" id="WP_023179103.1">
    <property type="nucleotide sequence ID" value="NC_022606.1"/>
</dbReference>
<dbReference type="EMBL" id="CP006812">
    <property type="protein sequence ID" value="AGY82394.1"/>
    <property type="molecule type" value="Genomic_DNA"/>
</dbReference>
<dbReference type="STRING" id="1266845.Q783_09395"/>
<dbReference type="AlphaFoldDB" id="U5SAS4"/>
<organism evidence="2 3">
    <name type="scientific">Carnobacterium inhibens subsp. gilichinskyi</name>
    <dbReference type="NCBI Taxonomy" id="1266845"/>
    <lineage>
        <taxon>Bacteria</taxon>
        <taxon>Bacillati</taxon>
        <taxon>Bacillota</taxon>
        <taxon>Bacilli</taxon>
        <taxon>Lactobacillales</taxon>
        <taxon>Carnobacteriaceae</taxon>
        <taxon>Carnobacterium</taxon>
    </lineage>
</organism>
<evidence type="ECO:0000259" key="1">
    <source>
        <dbReference type="PROSITE" id="PS51186"/>
    </source>
</evidence>
<evidence type="ECO:0000313" key="2">
    <source>
        <dbReference type="EMBL" id="AGY82394.1"/>
    </source>
</evidence>
<dbReference type="SUPFAM" id="SSF55729">
    <property type="entry name" value="Acyl-CoA N-acyltransferases (Nat)"/>
    <property type="match status" value="1"/>
</dbReference>
<name>U5SAS4_9LACT</name>
<accession>U5SAS4</accession>
<proteinExistence type="predicted"/>
<dbReference type="GO" id="GO:0016747">
    <property type="term" value="F:acyltransferase activity, transferring groups other than amino-acyl groups"/>
    <property type="evidence" value="ECO:0007669"/>
    <property type="project" value="InterPro"/>
</dbReference>
<dbReference type="Gene3D" id="3.40.630.30">
    <property type="match status" value="1"/>
</dbReference>
<dbReference type="HOGENOM" id="CLU_151843_1_1_9"/>
<sequence length="113" mass="13326">MLVKYRNSQNKVALGLLSLMPKEHELNHLQQTILRYQQNKNWEMYFWQEEEKYIGIIGIEVQEQEFVIQHLAVLPSFRGEGVGKAIVNEIQKMYSGLKMMTTEETEAFVKSIY</sequence>
<dbReference type="Proteomes" id="UP000017469">
    <property type="component" value="Chromosome"/>
</dbReference>
<dbReference type="CDD" id="cd04301">
    <property type="entry name" value="NAT_SF"/>
    <property type="match status" value="1"/>
</dbReference>
<gene>
    <name evidence="2" type="ORF">Q783_09395</name>
</gene>
<dbReference type="eggNOG" id="COG0456">
    <property type="taxonomic scope" value="Bacteria"/>
</dbReference>
<keyword evidence="2" id="KW-0808">Transferase</keyword>
<evidence type="ECO:0000313" key="3">
    <source>
        <dbReference type="Proteomes" id="UP000017469"/>
    </source>
</evidence>
<dbReference type="InterPro" id="IPR016181">
    <property type="entry name" value="Acyl_CoA_acyltransferase"/>
</dbReference>
<dbReference type="PROSITE" id="PS51186">
    <property type="entry name" value="GNAT"/>
    <property type="match status" value="1"/>
</dbReference>
<protein>
    <submittedName>
        <fullName evidence="2">GNAT family acetyltransferase</fullName>
    </submittedName>
</protein>
<dbReference type="PATRIC" id="fig|1266845.5.peg.1772"/>
<dbReference type="Pfam" id="PF13508">
    <property type="entry name" value="Acetyltransf_7"/>
    <property type="match status" value="1"/>
</dbReference>